<protein>
    <submittedName>
        <fullName evidence="1">Uncharacterized protein</fullName>
    </submittedName>
</protein>
<dbReference type="AlphaFoldDB" id="A0A9W5VBS5"/>
<gene>
    <name evidence="1" type="ORF">IGU_06832</name>
</gene>
<comment type="caution">
    <text evidence="1">The sequence shown here is derived from an EMBL/GenBank/DDBJ whole genome shotgun (WGS) entry which is preliminary data.</text>
</comment>
<sequence>MDCKTLVKRYEEQNEELRKLNSILTKRIYHLLQENESLTSHVSFMRDFNEELIRDNMNYLGDKLDEKLQDIEGDDSNDRHAKSN</sequence>
<dbReference type="EMBL" id="AHEJ01000126">
    <property type="protein sequence ID" value="EOP50251.1"/>
    <property type="molecule type" value="Genomic_DNA"/>
</dbReference>
<dbReference type="RefSeq" id="WP_015976760.1">
    <property type="nucleotide sequence ID" value="NZ_KB976774.1"/>
</dbReference>
<organism evidence="1 2">
    <name type="scientific">Bacillus cereus ISP2954</name>
    <dbReference type="NCBI Taxonomy" id="1053215"/>
    <lineage>
        <taxon>Bacteria</taxon>
        <taxon>Bacillati</taxon>
        <taxon>Bacillota</taxon>
        <taxon>Bacilli</taxon>
        <taxon>Bacillales</taxon>
        <taxon>Bacillaceae</taxon>
        <taxon>Bacillus</taxon>
        <taxon>Bacillus cereus group</taxon>
    </lineage>
</organism>
<dbReference type="Proteomes" id="UP000013989">
    <property type="component" value="Unassembled WGS sequence"/>
</dbReference>
<accession>A0A9W5VBS5</accession>
<name>A0A9W5VBS5_BACCE</name>
<evidence type="ECO:0000313" key="2">
    <source>
        <dbReference type="Proteomes" id="UP000013989"/>
    </source>
</evidence>
<proteinExistence type="predicted"/>
<evidence type="ECO:0000313" key="1">
    <source>
        <dbReference type="EMBL" id="EOP50251.1"/>
    </source>
</evidence>
<reference evidence="1 2" key="1">
    <citation type="submission" date="2012-12" db="EMBL/GenBank/DDBJ databases">
        <title>The Genome Sequence of Bacillus cereus ISP2954.</title>
        <authorList>
            <consortium name="The Broad Institute Genome Sequencing Platform"/>
            <consortium name="The Broad Institute Genome Sequencing Center for Infectious Disease"/>
            <person name="Feldgarden M."/>
            <person name="Van der Auwera G.A."/>
            <person name="Mahillon J."/>
            <person name="Duprez V."/>
            <person name="Timmery S."/>
            <person name="Mattelet C."/>
            <person name="Dierick K."/>
            <person name="Sun M."/>
            <person name="Yu Z."/>
            <person name="Zhu L."/>
            <person name="Hu X."/>
            <person name="Shank E.B."/>
            <person name="Swiecicka I."/>
            <person name="Hansen B.M."/>
            <person name="Andrup L."/>
            <person name="Walker B."/>
            <person name="Young S.K."/>
            <person name="Zeng Q."/>
            <person name="Gargeya S."/>
            <person name="Fitzgerald M."/>
            <person name="Haas B."/>
            <person name="Abouelleil A."/>
            <person name="Alvarado L."/>
            <person name="Arachchi H.M."/>
            <person name="Berlin A.M."/>
            <person name="Chapman S.B."/>
            <person name="Dewar J."/>
            <person name="Goldberg J."/>
            <person name="Griggs A."/>
            <person name="Gujja S."/>
            <person name="Hansen M."/>
            <person name="Howarth C."/>
            <person name="Imamovic A."/>
            <person name="Larimer J."/>
            <person name="McCowan C."/>
            <person name="Murphy C."/>
            <person name="Neiman D."/>
            <person name="Pearson M."/>
            <person name="Priest M."/>
            <person name="Roberts A."/>
            <person name="Saif S."/>
            <person name="Shea T."/>
            <person name="Sisk P."/>
            <person name="Sykes S."/>
            <person name="Wortman J."/>
            <person name="Nusbaum C."/>
            <person name="Birren B."/>
        </authorList>
    </citation>
    <scope>NUCLEOTIDE SEQUENCE [LARGE SCALE GENOMIC DNA]</scope>
    <source>
        <strain evidence="1 2">ISP2954</strain>
    </source>
</reference>